<sequence>MNRRNFLTTTAITALSAAPMTRLFTRGYRPAADPKLTMLRGNVGYYTNRGGTIGVYLPGGMPEGGVIVDTQFPDAANTLLAMLKEKGKLTQFGVLANTHHHGDHTSGNTVFAGLAGTHVSHERAKQNLIDSLAQKGEEGSVALPSTTFDGSWSTNLPDGKESISLNYFGKAHTGGDAVVHFENANVAHLGDLLFNRRFPYIDPEAGGNIVNWPNVLKDIRKAYNKDTLFIFGHAADDYPVVGTSADIKAFELYLKSLRRYVKKETKRGTSLEELKKKTTIIPGAPEWKFGEKLRDVNLEVMYKQLKR</sequence>
<name>A0A5C7FBE5_9BACT</name>
<dbReference type="EMBL" id="VOXD01000026">
    <property type="protein sequence ID" value="TXF88172.1"/>
    <property type="molecule type" value="Genomic_DNA"/>
</dbReference>
<protein>
    <submittedName>
        <fullName evidence="2">MBL fold metallo-hydrolase</fullName>
    </submittedName>
</protein>
<reference evidence="2 3" key="1">
    <citation type="submission" date="2019-08" db="EMBL/GenBank/DDBJ databases">
        <title>Lewinella sp. strain SSH13 Genome sequencing and assembly.</title>
        <authorList>
            <person name="Kim I."/>
        </authorList>
    </citation>
    <scope>NUCLEOTIDE SEQUENCE [LARGE SCALE GENOMIC DNA]</scope>
    <source>
        <strain evidence="2 3">SSH13</strain>
    </source>
</reference>
<dbReference type="Gene3D" id="3.60.15.10">
    <property type="entry name" value="Ribonuclease Z/Hydroxyacylglutathione hydrolase-like"/>
    <property type="match status" value="1"/>
</dbReference>
<feature type="domain" description="Metallo-beta-lactamase" evidence="1">
    <location>
        <begin position="51"/>
        <end position="233"/>
    </location>
</feature>
<dbReference type="SUPFAM" id="SSF56281">
    <property type="entry name" value="Metallo-hydrolase/oxidoreductase"/>
    <property type="match status" value="1"/>
</dbReference>
<comment type="caution">
    <text evidence="2">The sequence shown here is derived from an EMBL/GenBank/DDBJ whole genome shotgun (WGS) entry which is preliminary data.</text>
</comment>
<keyword evidence="2" id="KW-0378">Hydrolase</keyword>
<organism evidence="2 3">
    <name type="scientific">Neolewinella aurantiaca</name>
    <dbReference type="NCBI Taxonomy" id="2602767"/>
    <lineage>
        <taxon>Bacteria</taxon>
        <taxon>Pseudomonadati</taxon>
        <taxon>Bacteroidota</taxon>
        <taxon>Saprospiria</taxon>
        <taxon>Saprospirales</taxon>
        <taxon>Lewinellaceae</taxon>
        <taxon>Neolewinella</taxon>
    </lineage>
</organism>
<dbReference type="Pfam" id="PF00753">
    <property type="entry name" value="Lactamase_B"/>
    <property type="match status" value="1"/>
</dbReference>
<evidence type="ECO:0000313" key="3">
    <source>
        <dbReference type="Proteomes" id="UP000321907"/>
    </source>
</evidence>
<dbReference type="AlphaFoldDB" id="A0A5C7FBE5"/>
<dbReference type="GO" id="GO:0016787">
    <property type="term" value="F:hydrolase activity"/>
    <property type="evidence" value="ECO:0007669"/>
    <property type="project" value="UniProtKB-KW"/>
</dbReference>
<proteinExistence type="predicted"/>
<dbReference type="InterPro" id="IPR036866">
    <property type="entry name" value="RibonucZ/Hydroxyglut_hydro"/>
</dbReference>
<keyword evidence="3" id="KW-1185">Reference proteome</keyword>
<dbReference type="Proteomes" id="UP000321907">
    <property type="component" value="Unassembled WGS sequence"/>
</dbReference>
<gene>
    <name evidence="2" type="ORF">FUA23_16150</name>
</gene>
<dbReference type="InterPro" id="IPR001279">
    <property type="entry name" value="Metallo-B-lactamas"/>
</dbReference>
<accession>A0A5C7FBE5</accession>
<evidence type="ECO:0000259" key="1">
    <source>
        <dbReference type="SMART" id="SM00849"/>
    </source>
</evidence>
<dbReference type="SMART" id="SM00849">
    <property type="entry name" value="Lactamase_B"/>
    <property type="match status" value="1"/>
</dbReference>
<evidence type="ECO:0000313" key="2">
    <source>
        <dbReference type="EMBL" id="TXF88172.1"/>
    </source>
</evidence>
<dbReference type="RefSeq" id="WP_147931798.1">
    <property type="nucleotide sequence ID" value="NZ_VOXD01000026.1"/>
</dbReference>
<dbReference type="OrthoDB" id="9769598at2"/>